<reference evidence="1 2" key="1">
    <citation type="journal article" date="2015" name="Nature">
        <title>rRNA introns, odd ribosomes, and small enigmatic genomes across a large radiation of phyla.</title>
        <authorList>
            <person name="Brown C.T."/>
            <person name="Hug L.A."/>
            <person name="Thomas B.C."/>
            <person name="Sharon I."/>
            <person name="Castelle C.J."/>
            <person name="Singh A."/>
            <person name="Wilkins M.J."/>
            <person name="Williams K.H."/>
            <person name="Banfield J.F."/>
        </authorList>
    </citation>
    <scope>NUCLEOTIDE SEQUENCE [LARGE SCALE GENOMIC DNA]</scope>
</reference>
<protein>
    <submittedName>
        <fullName evidence="1">Uncharacterized protein</fullName>
    </submittedName>
</protein>
<dbReference type="EMBL" id="LBWG01000010">
    <property type="protein sequence ID" value="KKR04278.1"/>
    <property type="molecule type" value="Genomic_DNA"/>
</dbReference>
<organism evidence="1 2">
    <name type="scientific">Candidatus Uhrbacteria bacterium GW2011_GWF2_39_13</name>
    <dbReference type="NCBI Taxonomy" id="1618995"/>
    <lineage>
        <taxon>Bacteria</taxon>
        <taxon>Candidatus Uhriibacteriota</taxon>
    </lineage>
</organism>
<accession>A0A0G0MMD6</accession>
<evidence type="ECO:0000313" key="2">
    <source>
        <dbReference type="Proteomes" id="UP000033935"/>
    </source>
</evidence>
<comment type="caution">
    <text evidence="1">The sequence shown here is derived from an EMBL/GenBank/DDBJ whole genome shotgun (WGS) entry which is preliminary data.</text>
</comment>
<gene>
    <name evidence="1" type="ORF">UT30_C0010G0042</name>
</gene>
<dbReference type="AlphaFoldDB" id="A0A0G0MMD6"/>
<name>A0A0G0MMD6_9BACT</name>
<proteinExistence type="predicted"/>
<evidence type="ECO:0000313" key="1">
    <source>
        <dbReference type="EMBL" id="KKR04278.1"/>
    </source>
</evidence>
<sequence length="128" mass="15033">MNSKEMTIVRGGTYAGERWITMYHCRKVEKIDPQKEYWEATGEWLSRSHCMISFIEGLIETGWNVIIYDYRRHPTQPRLTSPHVSRARGGEPFIPEYKMFGVLWGTGLWNVFKERNRKAIVQPGTIAR</sequence>
<dbReference type="Proteomes" id="UP000033935">
    <property type="component" value="Unassembled WGS sequence"/>
</dbReference>